<dbReference type="STRING" id="5664.E9AFL5"/>
<sequence>MLDPCADSAQLLYPCVLFSKQRFCLSKKRNDKKVLMPVGDCMEGYEVIVPFQALESLGVIVDVICSGTKKGNAITTAIQDFTGCQIYVEMRGHSFIIRKTFDEVDVVECQGLYITGGRVPQYIRLKQKVLEFTRRFFNHNLPVAALCHGIRVLVAAGVTESRTLTCYPALSPGVRVAGGKYKEVLPTETVND</sequence>
<name>E9AFL5_LEIMA</name>
<dbReference type="InterPro" id="IPR006286">
    <property type="entry name" value="C56_PfpI-like"/>
</dbReference>
<dbReference type="GO" id="GO:0019172">
    <property type="term" value="F:glyoxalase III activity"/>
    <property type="evidence" value="ECO:0000318"/>
    <property type="project" value="GO_Central"/>
</dbReference>
<dbReference type="GO" id="GO:0106044">
    <property type="term" value="P:guanine deglycation"/>
    <property type="evidence" value="ECO:0000318"/>
    <property type="project" value="GO_Central"/>
</dbReference>
<proteinExistence type="inferred from homology"/>
<dbReference type="InParanoid" id="E9AFL5"/>
<dbReference type="Proteomes" id="UP000000542">
    <property type="component" value="Chromosome 35"/>
</dbReference>
<dbReference type="SUPFAM" id="SSF52317">
    <property type="entry name" value="Class I glutamine amidotransferase-like"/>
    <property type="match status" value="1"/>
</dbReference>
<dbReference type="InterPro" id="IPR002818">
    <property type="entry name" value="DJ-1/PfpI"/>
</dbReference>
<evidence type="ECO:0000259" key="2">
    <source>
        <dbReference type="Pfam" id="PF01965"/>
    </source>
</evidence>
<dbReference type="InterPro" id="IPR029062">
    <property type="entry name" value="Class_I_gatase-like"/>
</dbReference>
<reference evidence="3 4" key="1">
    <citation type="journal article" date="2005" name="Science">
        <title>The genome of the kinetoplastid parasite, Leishmania major.</title>
        <authorList>
            <person name="Ivens A.C."/>
            <person name="Peacock C.S."/>
            <person name="Worthey E.A."/>
            <person name="Murphy L."/>
            <person name="Aggarwal G."/>
            <person name="Berriman M."/>
            <person name="Sisk E."/>
            <person name="Rajandream M.A."/>
            <person name="Adlem E."/>
            <person name="Aert R."/>
            <person name="Anupama A."/>
            <person name="Apostolou Z."/>
            <person name="Attipoe P."/>
            <person name="Bason N."/>
            <person name="Bauser C."/>
            <person name="Beck A."/>
            <person name="Beverley S.M."/>
            <person name="Bianchettin G."/>
            <person name="Borzym K."/>
            <person name="Bothe G."/>
            <person name="Bruschi C.V."/>
            <person name="Collins M."/>
            <person name="Cadag E."/>
            <person name="Ciarloni L."/>
            <person name="Clayton C."/>
            <person name="Coulson R.M."/>
            <person name="Cronin A."/>
            <person name="Cruz A.K."/>
            <person name="Davies R.M."/>
            <person name="De Gaudenzi J."/>
            <person name="Dobson D.E."/>
            <person name="Duesterhoeft A."/>
            <person name="Fazelina G."/>
            <person name="Fosker N."/>
            <person name="Frasch A.C."/>
            <person name="Fraser A."/>
            <person name="Fuchs M."/>
            <person name="Gabel C."/>
            <person name="Goble A."/>
            <person name="Goffeau A."/>
            <person name="Harris D."/>
            <person name="Hertz-Fowler C."/>
            <person name="Hilbert H."/>
            <person name="Horn D."/>
            <person name="Huang Y."/>
            <person name="Klages S."/>
            <person name="Knights A."/>
            <person name="Kube M."/>
            <person name="Larke N."/>
            <person name="Litvin L."/>
            <person name="Lord A."/>
            <person name="Louie T."/>
            <person name="Marra M."/>
            <person name="Masuy D."/>
            <person name="Matthews K."/>
            <person name="Michaeli S."/>
            <person name="Mottram J.C."/>
            <person name="Muller-Auer S."/>
            <person name="Munden H."/>
            <person name="Nelson S."/>
            <person name="Norbertczak H."/>
            <person name="Oliver K."/>
            <person name="O'neil S."/>
            <person name="Pentony M."/>
            <person name="Pohl T.M."/>
            <person name="Price C."/>
            <person name="Purnelle B."/>
            <person name="Quail M.A."/>
            <person name="Rabbinowitsch E."/>
            <person name="Reinhardt R."/>
            <person name="Rieger M."/>
            <person name="Rinta J."/>
            <person name="Robben J."/>
            <person name="Robertson L."/>
            <person name="Ruiz J.C."/>
            <person name="Rutter S."/>
            <person name="Saunders D."/>
            <person name="Schafer M."/>
            <person name="Schein J."/>
            <person name="Schwartz D.C."/>
            <person name="Seeger K."/>
            <person name="Seyler A."/>
            <person name="Sharp S."/>
            <person name="Shin H."/>
            <person name="Sivam D."/>
            <person name="Squares R."/>
            <person name="Squares S."/>
            <person name="Tosato V."/>
            <person name="Vogt C."/>
            <person name="Volckaert G."/>
            <person name="Wambutt R."/>
            <person name="Warren T."/>
            <person name="Wedler H."/>
            <person name="Woodward J."/>
            <person name="Zhou S."/>
            <person name="Zimmermann W."/>
            <person name="Smith D.F."/>
            <person name="Blackwell J.M."/>
            <person name="Stuart K.D."/>
            <person name="Barrell B."/>
            <person name="Myler P.J."/>
        </authorList>
    </citation>
    <scope>NUCLEOTIDE SEQUENCE [LARGE SCALE GENOMIC DNA]</scope>
    <source>
        <strain evidence="4">MHOM/IL/81/Friedlin</strain>
    </source>
</reference>
<evidence type="ECO:0000313" key="3">
    <source>
        <dbReference type="EMBL" id="CBZ13019.1"/>
    </source>
</evidence>
<reference evidence="3 4" key="2">
    <citation type="journal article" date="2011" name="Genome Res.">
        <title>Chromosome and gene copy number variation allow major structural change between species and strains of Leishmania.</title>
        <authorList>
            <person name="Rogers M.B."/>
            <person name="Hilley J.D."/>
            <person name="Dickens N.J."/>
            <person name="Wilkes J."/>
            <person name="Bates P.A."/>
            <person name="Depledge D.P."/>
            <person name="Harris D."/>
            <person name="Her Y."/>
            <person name="Herzyk P."/>
            <person name="Imamura H."/>
            <person name="Otto T.D."/>
            <person name="Sanders M."/>
            <person name="Seeger K."/>
            <person name="Dujardin J.C."/>
            <person name="Berriman M."/>
            <person name="Smith D.F."/>
            <person name="Hertz-Fowler C."/>
            <person name="Mottram J.C."/>
        </authorList>
    </citation>
    <scope>NUCLEOTIDE SEQUENCE [LARGE SCALE GENOMIC DNA]</scope>
    <source>
        <strain evidence="4">MHOM/IL/81/Friedlin</strain>
    </source>
</reference>
<feature type="domain" description="DJ-1/PfpI" evidence="2">
    <location>
        <begin position="32"/>
        <end position="183"/>
    </location>
</feature>
<dbReference type="KEGG" id="lma:LMJF_35_3910"/>
<dbReference type="HOGENOM" id="CLU_000445_44_4_1"/>
<dbReference type="VEuPathDB" id="TriTrypDB:LMJLV39_350046800"/>
<dbReference type="VEuPathDB" id="TriTrypDB:LmjF.35.3910"/>
<accession>E9AFL5</accession>
<comment type="similarity">
    <text evidence="1">Belongs to the peptidase C56 family.</text>
</comment>
<evidence type="ECO:0000256" key="1">
    <source>
        <dbReference type="ARBA" id="ARBA00008542"/>
    </source>
</evidence>
<dbReference type="VEuPathDB" id="TriTrypDB:LMJSD75_350046100"/>
<dbReference type="AlphaFoldDB" id="E9AFL5"/>
<keyword evidence="4" id="KW-1185">Reference proteome</keyword>
<dbReference type="Pfam" id="PF01965">
    <property type="entry name" value="DJ-1_PfpI"/>
    <property type="match status" value="1"/>
</dbReference>
<dbReference type="GeneID" id="12980546"/>
<protein>
    <submittedName>
        <fullName evidence="3">Putative PFPI/DJ-1-like protein</fullName>
    </submittedName>
</protein>
<evidence type="ECO:0000313" key="4">
    <source>
        <dbReference type="Proteomes" id="UP000000542"/>
    </source>
</evidence>
<dbReference type="RefSeq" id="XP_003722785.1">
    <property type="nucleotide sequence ID" value="XM_003722737.1"/>
</dbReference>
<dbReference type="EMBL" id="FR796431">
    <property type="protein sequence ID" value="CBZ13019.1"/>
    <property type="molecule type" value="Genomic_DNA"/>
</dbReference>
<dbReference type="Gene3D" id="3.40.50.880">
    <property type="match status" value="1"/>
</dbReference>
<gene>
    <name evidence="3" type="primary">PFP1</name>
    <name evidence="3" type="ORF">LMJF_35_3910</name>
</gene>
<dbReference type="eggNOG" id="KOG2764">
    <property type="taxonomic scope" value="Eukaryota"/>
</dbReference>
<dbReference type="PANTHER" id="PTHR42733:SF2">
    <property type="entry name" value="DJ-1_THIJ_PFPI FAMILY PROTEIN"/>
    <property type="match status" value="1"/>
</dbReference>
<dbReference type="VEuPathDB" id="TriTrypDB:LMJFC_350049700"/>
<dbReference type="OMA" id="YTWPADL"/>
<organism evidence="3 4">
    <name type="scientific">Leishmania major</name>
    <dbReference type="NCBI Taxonomy" id="5664"/>
    <lineage>
        <taxon>Eukaryota</taxon>
        <taxon>Discoba</taxon>
        <taxon>Euglenozoa</taxon>
        <taxon>Kinetoplastea</taxon>
        <taxon>Metakinetoplastina</taxon>
        <taxon>Trypanosomatida</taxon>
        <taxon>Trypanosomatidae</taxon>
        <taxon>Leishmaniinae</taxon>
        <taxon>Leishmania</taxon>
    </lineage>
</organism>
<dbReference type="PANTHER" id="PTHR42733">
    <property type="entry name" value="DJ-1 PROTEIN"/>
    <property type="match status" value="1"/>
</dbReference>
<dbReference type="MEROPS" id="C56.A01"/>